<comment type="similarity">
    <text evidence="2 7">Belongs to the major facilitator superfamily. Sugar transporter (TC 2.A.1.1) family.</text>
</comment>
<dbReference type="FunFam" id="1.20.1250.20:FF:000117">
    <property type="entry name" value="MFS hexose transporter"/>
    <property type="match status" value="1"/>
</dbReference>
<dbReference type="InterPro" id="IPR050360">
    <property type="entry name" value="MFS_Sugar_Transporters"/>
</dbReference>
<dbReference type="Proteomes" id="UP001232148">
    <property type="component" value="Unassembled WGS sequence"/>
</dbReference>
<evidence type="ECO:0000259" key="9">
    <source>
        <dbReference type="PROSITE" id="PS50850"/>
    </source>
</evidence>
<dbReference type="Gene3D" id="1.20.1250.20">
    <property type="entry name" value="MFS general substrate transporter like domains"/>
    <property type="match status" value="1"/>
</dbReference>
<dbReference type="InterPro" id="IPR005828">
    <property type="entry name" value="MFS_sugar_transport-like"/>
</dbReference>
<feature type="transmembrane region" description="Helical" evidence="8">
    <location>
        <begin position="331"/>
        <end position="348"/>
    </location>
</feature>
<keyword evidence="11" id="KW-1185">Reference proteome</keyword>
<evidence type="ECO:0000256" key="2">
    <source>
        <dbReference type="ARBA" id="ARBA00010992"/>
    </source>
</evidence>
<keyword evidence="3 7" id="KW-0813">Transport</keyword>
<dbReference type="PANTHER" id="PTHR48022:SF29">
    <property type="entry name" value="SUGAR TRANSPORTER, PUTATIVE (AFU_ORTHOLOGUE AFUA_6G14500)-RELATED"/>
    <property type="match status" value="1"/>
</dbReference>
<organism evidence="10 11">
    <name type="scientific">Colletotrichum zoysiae</name>
    <dbReference type="NCBI Taxonomy" id="1216348"/>
    <lineage>
        <taxon>Eukaryota</taxon>
        <taxon>Fungi</taxon>
        <taxon>Dikarya</taxon>
        <taxon>Ascomycota</taxon>
        <taxon>Pezizomycotina</taxon>
        <taxon>Sordariomycetes</taxon>
        <taxon>Hypocreomycetidae</taxon>
        <taxon>Glomerellales</taxon>
        <taxon>Glomerellaceae</taxon>
        <taxon>Colletotrichum</taxon>
        <taxon>Colletotrichum graminicola species complex</taxon>
    </lineage>
</organism>
<keyword evidence="4 8" id="KW-0812">Transmembrane</keyword>
<name>A0AAD9M4S8_9PEZI</name>
<evidence type="ECO:0000256" key="7">
    <source>
        <dbReference type="RuleBase" id="RU003346"/>
    </source>
</evidence>
<accession>A0AAD9M4S8</accession>
<sequence length="541" mass="60629">MVQIKRIQETGAADPILTRISEEDKVPWYQKPNLRFLYFMLFPTCMGIELTSGFDSQMINALQIVPSWKDYFGDPQGSLKGIIAAAYSLGAVLSLPFIPFVNDRFGRRWSILGGSTVMVVGALIQGFSQHVGMYIVARMILGFGIPTCIVSGSSLIGELGYPKERPVLTSLFNVSYYLGQILAAGICFGTNNIESDWAWRIPSLLQICPSLLQIGFVMFLPESPRWLITKDRAEEANEILIKYHAEGDRDSEFVKAEMVQIKSVITLEMDAAKQTWMDLLGTAGMRRRALISTMLGLFTQWSGNTLTSYYLGDLLEMIGLTDSEVKQKINLGLAGWSLICGLTVAMLVRSVRRRVMYLICTISLLLCYISWTISMSRAVHAMENDYKNQAASIATIFFIFAYSPCYNIGYNALTYTYLIELWPYALRSRGLSLFQLFGRLANFFTTFVNPIGLAAVSWRYLISYCCWLAVEVVFVYFMFPETAGRTLEELAFLFEDKALADQAVGAVEKVIHHEDMDPVHTTKSGAVRTEAVEDVGAKSKV</sequence>
<feature type="transmembrane region" description="Helical" evidence="8">
    <location>
        <begin position="436"/>
        <end position="455"/>
    </location>
</feature>
<protein>
    <submittedName>
        <fullName evidence="10">General substrate transporter</fullName>
    </submittedName>
</protein>
<evidence type="ECO:0000256" key="6">
    <source>
        <dbReference type="ARBA" id="ARBA00023136"/>
    </source>
</evidence>
<feature type="transmembrane region" description="Helical" evidence="8">
    <location>
        <begin position="355"/>
        <end position="373"/>
    </location>
</feature>
<dbReference type="Pfam" id="PF00083">
    <property type="entry name" value="Sugar_tr"/>
    <property type="match status" value="1"/>
</dbReference>
<dbReference type="PANTHER" id="PTHR48022">
    <property type="entry name" value="PLASTIDIC GLUCOSE TRANSPORTER 4"/>
    <property type="match status" value="1"/>
</dbReference>
<dbReference type="InterPro" id="IPR020846">
    <property type="entry name" value="MFS_dom"/>
</dbReference>
<evidence type="ECO:0000256" key="4">
    <source>
        <dbReference type="ARBA" id="ARBA00022692"/>
    </source>
</evidence>
<feature type="transmembrane region" description="Helical" evidence="8">
    <location>
        <begin position="133"/>
        <end position="156"/>
    </location>
</feature>
<evidence type="ECO:0000256" key="8">
    <source>
        <dbReference type="SAM" id="Phobius"/>
    </source>
</evidence>
<feature type="transmembrane region" description="Helical" evidence="8">
    <location>
        <begin position="79"/>
        <end position="102"/>
    </location>
</feature>
<dbReference type="SUPFAM" id="SSF103473">
    <property type="entry name" value="MFS general substrate transporter"/>
    <property type="match status" value="1"/>
</dbReference>
<evidence type="ECO:0000256" key="1">
    <source>
        <dbReference type="ARBA" id="ARBA00004141"/>
    </source>
</evidence>
<dbReference type="GO" id="GO:0005351">
    <property type="term" value="F:carbohydrate:proton symporter activity"/>
    <property type="evidence" value="ECO:0007669"/>
    <property type="project" value="TreeGrafter"/>
</dbReference>
<dbReference type="InterPro" id="IPR003663">
    <property type="entry name" value="Sugar/inositol_transpt"/>
</dbReference>
<feature type="transmembrane region" description="Helical" evidence="8">
    <location>
        <begin position="461"/>
        <end position="479"/>
    </location>
</feature>
<comment type="subcellular location">
    <subcellularLocation>
        <location evidence="1">Membrane</location>
        <topology evidence="1">Multi-pass membrane protein</topology>
    </subcellularLocation>
</comment>
<evidence type="ECO:0000256" key="3">
    <source>
        <dbReference type="ARBA" id="ARBA00022448"/>
    </source>
</evidence>
<dbReference type="GO" id="GO:0016020">
    <property type="term" value="C:membrane"/>
    <property type="evidence" value="ECO:0007669"/>
    <property type="project" value="UniProtKB-SubCell"/>
</dbReference>
<feature type="transmembrane region" description="Helical" evidence="8">
    <location>
        <begin position="168"/>
        <end position="191"/>
    </location>
</feature>
<dbReference type="NCBIfam" id="TIGR00879">
    <property type="entry name" value="SP"/>
    <property type="match status" value="1"/>
</dbReference>
<feature type="transmembrane region" description="Helical" evidence="8">
    <location>
        <begin position="393"/>
        <end position="415"/>
    </location>
</feature>
<keyword evidence="6 8" id="KW-0472">Membrane</keyword>
<evidence type="ECO:0000313" key="11">
    <source>
        <dbReference type="Proteomes" id="UP001232148"/>
    </source>
</evidence>
<dbReference type="InterPro" id="IPR036259">
    <property type="entry name" value="MFS_trans_sf"/>
</dbReference>
<comment type="caution">
    <text evidence="10">The sequence shown here is derived from an EMBL/GenBank/DDBJ whole genome shotgun (WGS) entry which is preliminary data.</text>
</comment>
<dbReference type="PROSITE" id="PS50850">
    <property type="entry name" value="MFS"/>
    <property type="match status" value="1"/>
</dbReference>
<keyword evidence="5 8" id="KW-1133">Transmembrane helix</keyword>
<dbReference type="EMBL" id="MU842814">
    <property type="protein sequence ID" value="KAK2034511.1"/>
    <property type="molecule type" value="Genomic_DNA"/>
</dbReference>
<feature type="transmembrane region" description="Helical" evidence="8">
    <location>
        <begin position="289"/>
        <end position="311"/>
    </location>
</feature>
<proteinExistence type="inferred from homology"/>
<evidence type="ECO:0000256" key="5">
    <source>
        <dbReference type="ARBA" id="ARBA00022989"/>
    </source>
</evidence>
<dbReference type="AlphaFoldDB" id="A0AAD9M4S8"/>
<reference evidence="10" key="1">
    <citation type="submission" date="2021-06" db="EMBL/GenBank/DDBJ databases">
        <title>Comparative genomics, transcriptomics and evolutionary studies reveal genomic signatures of adaptation to plant cell wall in hemibiotrophic fungi.</title>
        <authorList>
            <consortium name="DOE Joint Genome Institute"/>
            <person name="Baroncelli R."/>
            <person name="Diaz J.F."/>
            <person name="Benocci T."/>
            <person name="Peng M."/>
            <person name="Battaglia E."/>
            <person name="Haridas S."/>
            <person name="Andreopoulos W."/>
            <person name="Labutti K."/>
            <person name="Pangilinan J."/>
            <person name="Floch G.L."/>
            <person name="Makela M.R."/>
            <person name="Henrissat B."/>
            <person name="Grigoriev I.V."/>
            <person name="Crouch J.A."/>
            <person name="De Vries R.P."/>
            <person name="Sukno S.A."/>
            <person name="Thon M.R."/>
        </authorList>
    </citation>
    <scope>NUCLEOTIDE SEQUENCE</scope>
    <source>
        <strain evidence="10">MAFF235873</strain>
    </source>
</reference>
<gene>
    <name evidence="10" type="ORF">LX32DRAFT_579070</name>
</gene>
<feature type="domain" description="Major facilitator superfamily (MFS) profile" evidence="9">
    <location>
        <begin position="41"/>
        <end position="483"/>
    </location>
</feature>
<evidence type="ECO:0000313" key="10">
    <source>
        <dbReference type="EMBL" id="KAK2034511.1"/>
    </source>
</evidence>
<feature type="transmembrane region" description="Helical" evidence="8">
    <location>
        <begin position="109"/>
        <end position="127"/>
    </location>
</feature>